<dbReference type="HOGENOM" id="CLU_2703427_0_0_9"/>
<dbReference type="AlphaFoldDB" id="A3CPF5"/>
<keyword evidence="1" id="KW-0812">Transmembrane</keyword>
<dbReference type="EMBL" id="CP000387">
    <property type="protein sequence ID" value="ABN45060.1"/>
    <property type="molecule type" value="Genomic_DNA"/>
</dbReference>
<dbReference type="Proteomes" id="UP000002148">
    <property type="component" value="Chromosome"/>
</dbReference>
<keyword evidence="1" id="KW-0472">Membrane</keyword>
<evidence type="ECO:0000313" key="2">
    <source>
        <dbReference type="EMBL" id="ABN45060.1"/>
    </source>
</evidence>
<keyword evidence="3" id="KW-1185">Reference proteome</keyword>
<feature type="transmembrane region" description="Helical" evidence="1">
    <location>
        <begin position="32"/>
        <end position="55"/>
    </location>
</feature>
<protein>
    <submittedName>
        <fullName evidence="2">Uncharacterized protein</fullName>
    </submittedName>
</protein>
<accession>A3CPF5</accession>
<proteinExistence type="predicted"/>
<evidence type="ECO:0000313" key="3">
    <source>
        <dbReference type="Proteomes" id="UP000002148"/>
    </source>
</evidence>
<dbReference type="STRING" id="388919.SSA_1675"/>
<evidence type="ECO:0000256" key="1">
    <source>
        <dbReference type="SAM" id="Phobius"/>
    </source>
</evidence>
<dbReference type="KEGG" id="ssa:SSA_1675"/>
<organism evidence="2 3">
    <name type="scientific">Streptococcus sanguinis (strain SK36)</name>
    <dbReference type="NCBI Taxonomy" id="388919"/>
    <lineage>
        <taxon>Bacteria</taxon>
        <taxon>Bacillati</taxon>
        <taxon>Bacillota</taxon>
        <taxon>Bacilli</taxon>
        <taxon>Lactobacillales</taxon>
        <taxon>Streptococcaceae</taxon>
        <taxon>Streptococcus</taxon>
    </lineage>
</organism>
<reference evidence="2 3" key="1">
    <citation type="journal article" date="2007" name="J. Bacteriol.">
        <title>Genome of the opportunistic pathogen Streptococcus sanguinis.</title>
        <authorList>
            <person name="Xu P."/>
            <person name="Alves J.M."/>
            <person name="Kitten T."/>
            <person name="Brown A."/>
            <person name="Chen Z."/>
            <person name="Ozaki L.S."/>
            <person name="Manque P."/>
            <person name="Ge X."/>
            <person name="Serrano M.G."/>
            <person name="Puiu D."/>
            <person name="Hendricks S."/>
            <person name="Wang Y."/>
            <person name="Chaplin M.D."/>
            <person name="Akan D."/>
            <person name="Paik S."/>
            <person name="Peterson D.L."/>
            <person name="Macrina F.L."/>
            <person name="Buck G.A."/>
        </authorList>
    </citation>
    <scope>NUCLEOTIDE SEQUENCE [LARGE SCALE GENOMIC DNA]</scope>
    <source>
        <strain evidence="2 3">SK36</strain>
    </source>
</reference>
<sequence length="73" mass="8240">MKQHTKTATAAKCSKIETEKENRSSRVFNIELIIPIKPLITMTLTILLVGGRIFLNRESKDNQIDCTPCLDAH</sequence>
<gene>
    <name evidence="2" type="ordered locus">SSA_1675</name>
</gene>
<name>A3CPF5_STRSV</name>
<keyword evidence="1" id="KW-1133">Transmembrane helix</keyword>